<keyword evidence="3" id="KW-0804">Transcription</keyword>
<dbReference type="GO" id="GO:0003700">
    <property type="term" value="F:DNA-binding transcription factor activity"/>
    <property type="evidence" value="ECO:0007669"/>
    <property type="project" value="InterPro"/>
</dbReference>
<sequence>MRIGELARRSGVSTRALRHYEEKGLLAARRGANGYREYDEADVRLVQEIRALMAVGFTLEDARPFVACLRAGNESGGVCPESVDVVRRKLTEIDTEIRDLMARRDEMLRRNT</sequence>
<proteinExistence type="predicted"/>
<evidence type="ECO:0000313" key="5">
    <source>
        <dbReference type="EMBL" id="TKK88983.1"/>
    </source>
</evidence>
<gene>
    <name evidence="5" type="ORF">FDA94_10695</name>
</gene>
<dbReference type="SMART" id="SM00422">
    <property type="entry name" value="HTH_MERR"/>
    <property type="match status" value="1"/>
</dbReference>
<keyword evidence="6" id="KW-1185">Reference proteome</keyword>
<accession>A0A4V5UZV4</accession>
<feature type="domain" description="HTH merR-type" evidence="4">
    <location>
        <begin position="1"/>
        <end position="68"/>
    </location>
</feature>
<dbReference type="Pfam" id="PF13411">
    <property type="entry name" value="MerR_1"/>
    <property type="match status" value="1"/>
</dbReference>
<evidence type="ECO:0000313" key="6">
    <source>
        <dbReference type="Proteomes" id="UP000308705"/>
    </source>
</evidence>
<dbReference type="Gene3D" id="1.10.1660.10">
    <property type="match status" value="1"/>
</dbReference>
<evidence type="ECO:0000256" key="2">
    <source>
        <dbReference type="ARBA" id="ARBA00023125"/>
    </source>
</evidence>
<dbReference type="PRINTS" id="PR00040">
    <property type="entry name" value="HTHMERR"/>
</dbReference>
<dbReference type="SUPFAM" id="SSF46955">
    <property type="entry name" value="Putative DNA-binding domain"/>
    <property type="match status" value="1"/>
</dbReference>
<dbReference type="EMBL" id="SZQA01000008">
    <property type="protein sequence ID" value="TKK88983.1"/>
    <property type="molecule type" value="Genomic_DNA"/>
</dbReference>
<dbReference type="PANTHER" id="PTHR30204:SF94">
    <property type="entry name" value="HEAVY METAL-DEPENDENT TRANSCRIPTIONAL REGULATOR HI_0293-RELATED"/>
    <property type="match status" value="1"/>
</dbReference>
<evidence type="ECO:0000259" key="4">
    <source>
        <dbReference type="PROSITE" id="PS50937"/>
    </source>
</evidence>
<comment type="caution">
    <text evidence="5">The sequence shown here is derived from an EMBL/GenBank/DDBJ whole genome shotgun (WGS) entry which is preliminary data.</text>
</comment>
<dbReference type="Proteomes" id="UP000308705">
    <property type="component" value="Unassembled WGS sequence"/>
</dbReference>
<dbReference type="CDD" id="cd01282">
    <property type="entry name" value="HTH_MerR-like_sg3"/>
    <property type="match status" value="1"/>
</dbReference>
<dbReference type="InterPro" id="IPR000551">
    <property type="entry name" value="MerR-type_HTH_dom"/>
</dbReference>
<dbReference type="GO" id="GO:0003677">
    <property type="term" value="F:DNA binding"/>
    <property type="evidence" value="ECO:0007669"/>
    <property type="project" value="UniProtKB-KW"/>
</dbReference>
<protein>
    <submittedName>
        <fullName evidence="5">MerR family transcriptional regulator</fullName>
    </submittedName>
</protein>
<dbReference type="PROSITE" id="PS00552">
    <property type="entry name" value="HTH_MERR_1"/>
    <property type="match status" value="1"/>
</dbReference>
<name>A0A4V5UZV4_9ACTN</name>
<keyword evidence="1" id="KW-0805">Transcription regulation</keyword>
<dbReference type="AlphaFoldDB" id="A0A4V5UZV4"/>
<evidence type="ECO:0000256" key="1">
    <source>
        <dbReference type="ARBA" id="ARBA00023015"/>
    </source>
</evidence>
<dbReference type="InterPro" id="IPR047057">
    <property type="entry name" value="MerR_fam"/>
</dbReference>
<keyword evidence="2" id="KW-0238">DNA-binding</keyword>
<dbReference type="PANTHER" id="PTHR30204">
    <property type="entry name" value="REDOX-CYCLING DRUG-SENSING TRANSCRIPTIONAL ACTIVATOR SOXR"/>
    <property type="match status" value="1"/>
</dbReference>
<dbReference type="InterPro" id="IPR009061">
    <property type="entry name" value="DNA-bd_dom_put_sf"/>
</dbReference>
<dbReference type="RefSeq" id="WP_137246906.1">
    <property type="nucleotide sequence ID" value="NZ_SZQA01000008.1"/>
</dbReference>
<evidence type="ECO:0000256" key="3">
    <source>
        <dbReference type="ARBA" id="ARBA00023163"/>
    </source>
</evidence>
<dbReference type="OrthoDB" id="5296483at2"/>
<organism evidence="5 6">
    <name type="scientific">Herbidospora galbida</name>
    <dbReference type="NCBI Taxonomy" id="2575442"/>
    <lineage>
        <taxon>Bacteria</taxon>
        <taxon>Bacillati</taxon>
        <taxon>Actinomycetota</taxon>
        <taxon>Actinomycetes</taxon>
        <taxon>Streptosporangiales</taxon>
        <taxon>Streptosporangiaceae</taxon>
        <taxon>Herbidospora</taxon>
    </lineage>
</organism>
<dbReference type="PROSITE" id="PS50937">
    <property type="entry name" value="HTH_MERR_2"/>
    <property type="match status" value="1"/>
</dbReference>
<reference evidence="5 6" key="1">
    <citation type="submission" date="2019-04" db="EMBL/GenBank/DDBJ databases">
        <title>Herbidospora sp. NEAU-GS14.nov., a novel actinomycete isolated from soil.</title>
        <authorList>
            <person name="Han L."/>
        </authorList>
    </citation>
    <scope>NUCLEOTIDE SEQUENCE [LARGE SCALE GENOMIC DNA]</scope>
    <source>
        <strain evidence="5 6">NEAU-GS14</strain>
    </source>
</reference>